<gene>
    <name evidence="11" type="primary">holA</name>
    <name evidence="11" type="ORF">IAB67_06405</name>
</gene>
<evidence type="ECO:0000256" key="2">
    <source>
        <dbReference type="ARBA" id="ARBA00017703"/>
    </source>
</evidence>
<dbReference type="Gene3D" id="1.20.272.10">
    <property type="match status" value="1"/>
</dbReference>
<evidence type="ECO:0000256" key="5">
    <source>
        <dbReference type="ARBA" id="ARBA00022705"/>
    </source>
</evidence>
<comment type="similarity">
    <text evidence="7">Belongs to the DNA polymerase HolA subunit family.</text>
</comment>
<reference evidence="11" key="1">
    <citation type="submission" date="2020-10" db="EMBL/GenBank/DDBJ databases">
        <authorList>
            <person name="Gilroy R."/>
        </authorList>
    </citation>
    <scope>NUCLEOTIDE SEQUENCE</scope>
    <source>
        <strain evidence="11">CHK191-8634</strain>
    </source>
</reference>
<dbReference type="SUPFAM" id="SSF48019">
    <property type="entry name" value="post-AAA+ oligomerization domain-like"/>
    <property type="match status" value="1"/>
</dbReference>
<feature type="domain" description="DNA polymerase III delta N-terminal" evidence="9">
    <location>
        <begin position="26"/>
        <end position="147"/>
    </location>
</feature>
<evidence type="ECO:0000313" key="12">
    <source>
        <dbReference type="Proteomes" id="UP000824073"/>
    </source>
</evidence>
<evidence type="ECO:0000313" key="11">
    <source>
        <dbReference type="EMBL" id="HIU43910.1"/>
    </source>
</evidence>
<name>A0A9D1IU34_9CLOT</name>
<dbReference type="InterPro" id="IPR010372">
    <property type="entry name" value="DNA_pol3_delta_N"/>
</dbReference>
<evidence type="ECO:0000259" key="9">
    <source>
        <dbReference type="Pfam" id="PF06144"/>
    </source>
</evidence>
<evidence type="ECO:0000256" key="8">
    <source>
        <dbReference type="ARBA" id="ARBA00049244"/>
    </source>
</evidence>
<keyword evidence="6" id="KW-0239">DNA-directed DNA polymerase</keyword>
<keyword evidence="4 11" id="KW-0548">Nucleotidyltransferase</keyword>
<evidence type="ECO:0000256" key="6">
    <source>
        <dbReference type="ARBA" id="ARBA00022932"/>
    </source>
</evidence>
<evidence type="ECO:0000256" key="3">
    <source>
        <dbReference type="ARBA" id="ARBA00022679"/>
    </source>
</evidence>
<dbReference type="InterPro" id="IPR048466">
    <property type="entry name" value="DNA_pol3_delta-like_C"/>
</dbReference>
<dbReference type="GO" id="GO:0003677">
    <property type="term" value="F:DNA binding"/>
    <property type="evidence" value="ECO:0007669"/>
    <property type="project" value="InterPro"/>
</dbReference>
<dbReference type="InterPro" id="IPR008921">
    <property type="entry name" value="DNA_pol3_clamp-load_cplx_C"/>
</dbReference>
<dbReference type="EMBL" id="DVMR01000051">
    <property type="protein sequence ID" value="HIU43910.1"/>
    <property type="molecule type" value="Genomic_DNA"/>
</dbReference>
<evidence type="ECO:0000256" key="7">
    <source>
        <dbReference type="ARBA" id="ARBA00034754"/>
    </source>
</evidence>
<dbReference type="InterPro" id="IPR027417">
    <property type="entry name" value="P-loop_NTPase"/>
</dbReference>
<proteinExistence type="inferred from homology"/>
<organism evidence="11 12">
    <name type="scientific">Candidatus Ventrousia excrementavium</name>
    <dbReference type="NCBI Taxonomy" id="2840961"/>
    <lineage>
        <taxon>Bacteria</taxon>
        <taxon>Bacillati</taxon>
        <taxon>Bacillota</taxon>
        <taxon>Clostridia</taxon>
        <taxon>Eubacteriales</taxon>
        <taxon>Clostridiaceae</taxon>
        <taxon>Clostridiaceae incertae sedis</taxon>
        <taxon>Candidatus Ventrousia</taxon>
    </lineage>
</organism>
<dbReference type="EC" id="2.7.7.7" evidence="1"/>
<dbReference type="Gene3D" id="3.40.50.300">
    <property type="entry name" value="P-loop containing nucleotide triphosphate hydrolases"/>
    <property type="match status" value="1"/>
</dbReference>
<protein>
    <recommendedName>
        <fullName evidence="2">DNA polymerase III subunit delta</fullName>
        <ecNumber evidence="1">2.7.7.7</ecNumber>
    </recommendedName>
</protein>
<dbReference type="PANTHER" id="PTHR34388:SF1">
    <property type="entry name" value="DNA POLYMERASE III SUBUNIT DELTA"/>
    <property type="match status" value="1"/>
</dbReference>
<dbReference type="Pfam" id="PF21694">
    <property type="entry name" value="DNA_pol3_delta_C"/>
    <property type="match status" value="1"/>
</dbReference>
<dbReference type="NCBIfam" id="TIGR01128">
    <property type="entry name" value="holA"/>
    <property type="match status" value="1"/>
</dbReference>
<dbReference type="GO" id="GO:0009360">
    <property type="term" value="C:DNA polymerase III complex"/>
    <property type="evidence" value="ECO:0007669"/>
    <property type="project" value="InterPro"/>
</dbReference>
<dbReference type="InterPro" id="IPR005790">
    <property type="entry name" value="DNA_polIII_delta"/>
</dbReference>
<dbReference type="GO" id="GO:0003887">
    <property type="term" value="F:DNA-directed DNA polymerase activity"/>
    <property type="evidence" value="ECO:0007669"/>
    <property type="project" value="UniProtKB-KW"/>
</dbReference>
<evidence type="ECO:0000256" key="1">
    <source>
        <dbReference type="ARBA" id="ARBA00012417"/>
    </source>
</evidence>
<sequence>MAAKKDQKAFQKLKSDLADGTVAPLYVFYGEESYLKEYYRDAVIKCAVGDGLPDFNITELSERQTTPDTLTDAVTGLPFGADKKVVIVQDYPVMRASGAMKDTLTSLLENLPDTVCLIFYFDAQEFKPDKRLALWKLLEKKAQIVEFERAGMADLAPWIRRRFSALGKTIGRAECEHLVFLCGSLMTNLITEIEKIAAGTPQKEITRQDIDQLASRALEAQVFDLTDHIMEGRHRESIGLLRDLFAAKNQPIAVLAAITKQLQRLYAARLVLENRGGEGEVMRLCGLRSAYPARLLLRACTHMELPWLRQAARLCLEADLGIKSNLPDDERTVELLLLRLAAAREENR</sequence>
<comment type="catalytic activity">
    <reaction evidence="8">
        <text>DNA(n) + a 2'-deoxyribonucleoside 5'-triphosphate = DNA(n+1) + diphosphate</text>
        <dbReference type="Rhea" id="RHEA:22508"/>
        <dbReference type="Rhea" id="RHEA-COMP:17339"/>
        <dbReference type="Rhea" id="RHEA-COMP:17340"/>
        <dbReference type="ChEBI" id="CHEBI:33019"/>
        <dbReference type="ChEBI" id="CHEBI:61560"/>
        <dbReference type="ChEBI" id="CHEBI:173112"/>
        <dbReference type="EC" id="2.7.7.7"/>
    </reaction>
</comment>
<keyword evidence="5" id="KW-0235">DNA replication</keyword>
<dbReference type="Proteomes" id="UP000824073">
    <property type="component" value="Unassembled WGS sequence"/>
</dbReference>
<dbReference type="GO" id="GO:0006261">
    <property type="term" value="P:DNA-templated DNA replication"/>
    <property type="evidence" value="ECO:0007669"/>
    <property type="project" value="TreeGrafter"/>
</dbReference>
<dbReference type="Gene3D" id="1.10.8.60">
    <property type="match status" value="1"/>
</dbReference>
<accession>A0A9D1IU34</accession>
<dbReference type="PANTHER" id="PTHR34388">
    <property type="entry name" value="DNA POLYMERASE III SUBUNIT DELTA"/>
    <property type="match status" value="1"/>
</dbReference>
<feature type="domain" description="DNA polymerase III delta subunit-like C-terminal" evidence="10">
    <location>
        <begin position="219"/>
        <end position="340"/>
    </location>
</feature>
<reference evidence="11" key="2">
    <citation type="journal article" date="2021" name="PeerJ">
        <title>Extensive microbial diversity within the chicken gut microbiome revealed by metagenomics and culture.</title>
        <authorList>
            <person name="Gilroy R."/>
            <person name="Ravi A."/>
            <person name="Getino M."/>
            <person name="Pursley I."/>
            <person name="Horton D.L."/>
            <person name="Alikhan N.F."/>
            <person name="Baker D."/>
            <person name="Gharbi K."/>
            <person name="Hall N."/>
            <person name="Watson M."/>
            <person name="Adriaenssens E.M."/>
            <person name="Foster-Nyarko E."/>
            <person name="Jarju S."/>
            <person name="Secka A."/>
            <person name="Antonio M."/>
            <person name="Oren A."/>
            <person name="Chaudhuri R.R."/>
            <person name="La Ragione R."/>
            <person name="Hildebrand F."/>
            <person name="Pallen M.J."/>
        </authorList>
    </citation>
    <scope>NUCLEOTIDE SEQUENCE</scope>
    <source>
        <strain evidence="11">CHK191-8634</strain>
    </source>
</reference>
<dbReference type="AlphaFoldDB" id="A0A9D1IU34"/>
<comment type="caution">
    <text evidence="11">The sequence shown here is derived from an EMBL/GenBank/DDBJ whole genome shotgun (WGS) entry which is preliminary data.</text>
</comment>
<dbReference type="Pfam" id="PF06144">
    <property type="entry name" value="DNA_pol3_delta"/>
    <property type="match status" value="1"/>
</dbReference>
<evidence type="ECO:0000256" key="4">
    <source>
        <dbReference type="ARBA" id="ARBA00022695"/>
    </source>
</evidence>
<evidence type="ECO:0000259" key="10">
    <source>
        <dbReference type="Pfam" id="PF21694"/>
    </source>
</evidence>
<keyword evidence="3 11" id="KW-0808">Transferase</keyword>
<dbReference type="SUPFAM" id="SSF52540">
    <property type="entry name" value="P-loop containing nucleoside triphosphate hydrolases"/>
    <property type="match status" value="1"/>
</dbReference>